<sequence>MSGKIEAILMHILTSLKNDVTDYCDIETVDANNSIVMMDGSLGTIVRFNGRKNVLGRSEYSSFIRKLSSSIGVFFKGTGHQIQFIFYKDLDSKALLERAVRSQRVSADRLNLNLEDLIDETVEKNAGYVYLEECYMVFWSRPSLLDPIESKISQDEKNRFRKENNWPSTANAQNLLRPISYLMDRHESFVSKIVSDLSSKQFGCSVEVLNVSNALKEIKRRVYPEYTSDKWKPAIPFQEILTGELNGIPPRWKNNTNDTDKSEILYPNIAGQIMVSTSEIGKRDANRTAYDPLNDPTIIRVGARFYAPLLIKTPPSKEENFANLFASLNGVETRNNNQRKSIPYSVSFMIESDGLGGTAFKSIFANILSITSEINKNINLALKALRERKRDGEVITKLRMSVMTWADWNNAEQLVLRKSKLWKVIEAWGDTSLMEKSGNPMTAFQTNCMGLTTKHIGPACPAPLEEALELMPLTRPASPYINASTIYRSLDGKLMPWEIFSEIQSHWLTLISGKPGSGKSATINSRHIDACLLGGVERIPWLGIIDIGISCEGSTNAISDALPDHLKHLVLYARLQNTESNCINPMDVHLGARYPLPKWREFIVNFITLLITPVERQGKPYEGMTSLVGSIVDEAYKLKDTLEKGQPNTYSEGEDLFVDKAIKEAGLNVVENNTPYYDIVDMLFDKGFIYEAERAQRYAVPRLSDLATVLNTPELQAKFGNFTSENNKILEAFNFGLLTASNEYMIFNSSTKFDIGSARIIALDLQDVVVKGSSPAQQQKTALMYMIARQSFMKKVAFHTDDLPQINSRYLDYYRKLINELIDENKTFCMDEFHNTGGIPQLTDQIFADSRESRKWKMEIILLSQKPEDFGTLSDIATTIIVMDSGTENTRAYLRENISLSPVAESALINHCNGANADGCTFLAMIKTKSGDFTQLFTATLGPKRLWRLSTTAEDRKLRTLLFNQMPRPQAINLLANKFPQGGCKAAVDMLKQNQEKTNKVFNDDEILDSVIEGLANQIIKEHQTLMTSNM</sequence>
<accession>A0A0U1QTL8</accession>
<proteinExistence type="predicted"/>
<dbReference type="SUPFAM" id="SSF52540">
    <property type="entry name" value="P-loop containing nucleoside triphosphate hydrolases"/>
    <property type="match status" value="1"/>
</dbReference>
<keyword evidence="1" id="KW-0614">Plasmid</keyword>
<protein>
    <submittedName>
        <fullName evidence="1">Putative type IV secretion system protein IcmB/DotO</fullName>
    </submittedName>
</protein>
<evidence type="ECO:0000313" key="1">
    <source>
        <dbReference type="EMBL" id="ABS45727.1"/>
    </source>
</evidence>
<dbReference type="InterPro" id="IPR027417">
    <property type="entry name" value="P-loop_NTPase"/>
</dbReference>
<dbReference type="Gene3D" id="3.40.50.300">
    <property type="entry name" value="P-loop containing nucleotide triphosphate hydrolases"/>
    <property type="match status" value="1"/>
</dbReference>
<dbReference type="EMBL" id="CP000719">
    <property type="protein sequence ID" value="ABS45727.1"/>
    <property type="molecule type" value="Genomic_DNA"/>
</dbReference>
<organism evidence="1 2">
    <name type="scientific">Yersinia pseudotuberculosis serotype O:1b (strain IP 31758)</name>
    <dbReference type="NCBI Taxonomy" id="349747"/>
    <lineage>
        <taxon>Bacteria</taxon>
        <taxon>Pseudomonadati</taxon>
        <taxon>Pseudomonadota</taxon>
        <taxon>Gammaproteobacteria</taxon>
        <taxon>Enterobacterales</taxon>
        <taxon>Yersiniaceae</taxon>
        <taxon>Yersinia</taxon>
    </lineage>
</organism>
<dbReference type="RefSeq" id="WP_011988571.1">
    <property type="nucleotide sequence ID" value="NC_009705.1"/>
</dbReference>
<dbReference type="AlphaFoldDB" id="A0A0U1QTL8"/>
<dbReference type="HOGENOM" id="CLU_011797_0_0_6"/>
<gene>
    <name evidence="1" type="ordered locus">YpsIP31758_B0121</name>
</gene>
<evidence type="ECO:0000313" key="2">
    <source>
        <dbReference type="Proteomes" id="UP000002412"/>
    </source>
</evidence>
<dbReference type="KEGG" id="ypi:YpsIP31758_B0121"/>
<name>A0A0U1QTL8_YERP3</name>
<reference evidence="1 2" key="1">
    <citation type="journal article" date="2007" name="PLoS Genet.">
        <title>The complete genome sequence of Yersinia pseudotuberculosis IP31758, the causative agent of Far East scarlet-like fever.</title>
        <authorList>
            <person name="Eppinger M."/>
            <person name="Rosovitz M.J."/>
            <person name="Fricke W.F."/>
            <person name="Rasko D.A."/>
            <person name="Kokorina G."/>
            <person name="Fayolle C."/>
            <person name="Lindler L.E."/>
            <person name="Carniel E."/>
            <person name="Ravel J."/>
        </authorList>
    </citation>
    <scope>NUCLEOTIDE SEQUENCE [LARGE SCALE GENOMIC DNA]</scope>
    <source>
        <strain evidence="1 2">IP 31758</strain>
        <plasmid evidence="2">Plasmid plasmid_153kb</plasmid>
    </source>
</reference>
<dbReference type="Proteomes" id="UP000002412">
    <property type="component" value="Plasmid p_153kb"/>
</dbReference>
<geneLocation type="plasmid" evidence="2">
    <name>plasmid_153kb</name>
</geneLocation>